<organism evidence="1 2">
    <name type="scientific">Funneliformis caledonium</name>
    <dbReference type="NCBI Taxonomy" id="1117310"/>
    <lineage>
        <taxon>Eukaryota</taxon>
        <taxon>Fungi</taxon>
        <taxon>Fungi incertae sedis</taxon>
        <taxon>Mucoromycota</taxon>
        <taxon>Glomeromycotina</taxon>
        <taxon>Glomeromycetes</taxon>
        <taxon>Glomerales</taxon>
        <taxon>Glomeraceae</taxon>
        <taxon>Funneliformis</taxon>
    </lineage>
</organism>
<keyword evidence="2" id="KW-1185">Reference proteome</keyword>
<dbReference type="Proteomes" id="UP000789570">
    <property type="component" value="Unassembled WGS sequence"/>
</dbReference>
<sequence>MTNVGLTANNPDISRETVENHSQTKILHQELNYDFYWAANEISKILSKVKGVTYDDDDLEGMTLESVITLWKLMLYPVLFVNRLWYYTAGPILWKHVKIEYPTVKSFTYLQRQKPFHGKLLLKRSYAYPNLQLLELGVVQANFEKLRDSAIREIARS</sequence>
<protein>
    <submittedName>
        <fullName evidence="1">1520_t:CDS:1</fullName>
    </submittedName>
</protein>
<comment type="caution">
    <text evidence="1">The sequence shown here is derived from an EMBL/GenBank/DDBJ whole genome shotgun (WGS) entry which is preliminary data.</text>
</comment>
<proteinExistence type="predicted"/>
<evidence type="ECO:0000313" key="1">
    <source>
        <dbReference type="EMBL" id="CAG8595583.1"/>
    </source>
</evidence>
<dbReference type="EMBL" id="CAJVPQ010002398">
    <property type="protein sequence ID" value="CAG8595583.1"/>
    <property type="molecule type" value="Genomic_DNA"/>
</dbReference>
<evidence type="ECO:0000313" key="2">
    <source>
        <dbReference type="Proteomes" id="UP000789570"/>
    </source>
</evidence>
<gene>
    <name evidence="1" type="ORF">FCALED_LOCUS8324</name>
</gene>
<reference evidence="1" key="1">
    <citation type="submission" date="2021-06" db="EMBL/GenBank/DDBJ databases">
        <authorList>
            <person name="Kallberg Y."/>
            <person name="Tangrot J."/>
            <person name="Rosling A."/>
        </authorList>
    </citation>
    <scope>NUCLEOTIDE SEQUENCE</scope>
    <source>
        <strain evidence="1">UK204</strain>
    </source>
</reference>
<dbReference type="AlphaFoldDB" id="A0A9N9C9M5"/>
<accession>A0A9N9C9M5</accession>
<name>A0A9N9C9M5_9GLOM</name>
<dbReference type="OrthoDB" id="2306584at2759"/>